<organism evidence="2 3">
    <name type="scientific">Paenibacillus athensensis</name>
    <dbReference type="NCBI Taxonomy" id="1967502"/>
    <lineage>
        <taxon>Bacteria</taxon>
        <taxon>Bacillati</taxon>
        <taxon>Bacillota</taxon>
        <taxon>Bacilli</taxon>
        <taxon>Bacillales</taxon>
        <taxon>Paenibacillaceae</taxon>
        <taxon>Paenibacillus</taxon>
    </lineage>
</organism>
<dbReference type="GO" id="GO:0005737">
    <property type="term" value="C:cytoplasm"/>
    <property type="evidence" value="ECO:0007669"/>
    <property type="project" value="TreeGrafter"/>
</dbReference>
<dbReference type="SFLD" id="SFLDF00310">
    <property type="entry name" value="oxygen-independent_coproporphy"/>
    <property type="match status" value="1"/>
</dbReference>
<accession>A0A4Y8Q0S2</accession>
<protein>
    <submittedName>
        <fullName evidence="2">Coproporphyrinogen III oxidase</fullName>
    </submittedName>
</protein>
<dbReference type="SUPFAM" id="SSF102114">
    <property type="entry name" value="Radical SAM enzymes"/>
    <property type="match status" value="1"/>
</dbReference>
<dbReference type="Gene3D" id="3.80.30.20">
    <property type="entry name" value="tm_1862 like domain"/>
    <property type="match status" value="1"/>
</dbReference>
<dbReference type="Pfam" id="PF04055">
    <property type="entry name" value="Radical_SAM"/>
    <property type="match status" value="1"/>
</dbReference>
<dbReference type="GO" id="GO:0051539">
    <property type="term" value="F:4 iron, 4 sulfur cluster binding"/>
    <property type="evidence" value="ECO:0007669"/>
    <property type="project" value="TreeGrafter"/>
</dbReference>
<dbReference type="SFLD" id="SFLDS00029">
    <property type="entry name" value="Radical_SAM"/>
    <property type="match status" value="1"/>
</dbReference>
<evidence type="ECO:0000313" key="2">
    <source>
        <dbReference type="EMBL" id="TFE87287.1"/>
    </source>
</evidence>
<dbReference type="PANTHER" id="PTHR13932:SF1">
    <property type="entry name" value="OXYGEN-INDEPENDENT COPROPORPHYRINOGEN-III OXIDASE-LIKE PROTEIN HEMZ"/>
    <property type="match status" value="1"/>
</dbReference>
<feature type="domain" description="Radical SAM core" evidence="1">
    <location>
        <begin position="165"/>
        <end position="405"/>
    </location>
</feature>
<name>A0A4Y8Q0S2_9BACL</name>
<evidence type="ECO:0000259" key="1">
    <source>
        <dbReference type="PROSITE" id="PS51918"/>
    </source>
</evidence>
<dbReference type="GO" id="GO:0003824">
    <property type="term" value="F:catalytic activity"/>
    <property type="evidence" value="ECO:0007669"/>
    <property type="project" value="InterPro"/>
</dbReference>
<dbReference type="InterPro" id="IPR023404">
    <property type="entry name" value="rSAM_horseshoe"/>
</dbReference>
<dbReference type="CDD" id="cd01335">
    <property type="entry name" value="Radical_SAM"/>
    <property type="match status" value="1"/>
</dbReference>
<dbReference type="InterPro" id="IPR007197">
    <property type="entry name" value="rSAM"/>
</dbReference>
<dbReference type="SFLD" id="SFLDG01082">
    <property type="entry name" value="B12-binding_domain_containing"/>
    <property type="match status" value="1"/>
</dbReference>
<dbReference type="OrthoDB" id="9808022at2"/>
<dbReference type="RefSeq" id="WP_134753344.1">
    <property type="nucleotide sequence ID" value="NZ_MYFO02000002.1"/>
</dbReference>
<dbReference type="InterPro" id="IPR058240">
    <property type="entry name" value="rSAM_sf"/>
</dbReference>
<dbReference type="AlphaFoldDB" id="A0A4Y8Q0S2"/>
<dbReference type="InterPro" id="IPR006638">
    <property type="entry name" value="Elp3/MiaA/NifB-like_rSAM"/>
</dbReference>
<dbReference type="Proteomes" id="UP000298246">
    <property type="component" value="Unassembled WGS sequence"/>
</dbReference>
<sequence length="510" mass="57598">MQIALSKIGFDEFSTEIFHIHRLFFEEANIGAEAAADTELLVSLRLEEDEQEARGYADLSLPGGSGSWQAGSVRVFGAAADRKAIRRRAVLSALLQALQQMTGLEQPWGILTGVRPTKLMHNLLQKHSAEECRHILEEQYLVSETKARLLIDIAERQLKVIPDLFRLDGEVSLYIGIPFCPTKCAYCTFPAYDIRGNNGSVNGFLAGLHEELRQTGAWLKQAGLKITTIYWGGGTPTSITAEEMDALFVTMHEALPEMGHVRELTVEAGRPDTITPDKIRVMLKWNVDRISINPQSFTQETLDAIGRHHTVKETVEKFLLSREMGMDNINMDLIIGLPNEGMTELERSLAETEKLMPESLTVHTLSFKRASRMTQNREQYEVAERDEIADMMERAIQWTEAKGYVPYYLYRQKNILGNLENVGYALEGRESLYNILMMEERQTIIGVGCGAVSKIVFPRAGETADGAPQRIERFANPKEPNAYNQTYQDYIDKKRELLNEAYAPFVRQAD</sequence>
<keyword evidence="3" id="KW-1185">Reference proteome</keyword>
<dbReference type="InterPro" id="IPR023995">
    <property type="entry name" value="HemZ"/>
</dbReference>
<dbReference type="PANTHER" id="PTHR13932">
    <property type="entry name" value="COPROPORPHYRINIGEN III OXIDASE"/>
    <property type="match status" value="1"/>
</dbReference>
<reference evidence="2 3" key="1">
    <citation type="submission" date="2017-03" db="EMBL/GenBank/DDBJ databases">
        <title>Isolation of Levoglucosan Utilizing Bacteria.</title>
        <authorList>
            <person name="Arya A.S."/>
        </authorList>
    </citation>
    <scope>NUCLEOTIDE SEQUENCE [LARGE SCALE GENOMIC DNA]</scope>
    <source>
        <strain evidence="2 3">MEC069</strain>
    </source>
</reference>
<dbReference type="SFLD" id="SFLDG01065">
    <property type="entry name" value="anaerobic_coproporphyrinogen-I"/>
    <property type="match status" value="1"/>
</dbReference>
<dbReference type="EMBL" id="MYFO01000014">
    <property type="protein sequence ID" value="TFE87287.1"/>
    <property type="molecule type" value="Genomic_DNA"/>
</dbReference>
<comment type="caution">
    <text evidence="2">The sequence shown here is derived from an EMBL/GenBank/DDBJ whole genome shotgun (WGS) entry which is preliminary data.</text>
</comment>
<dbReference type="SMART" id="SM00729">
    <property type="entry name" value="Elp3"/>
    <property type="match status" value="1"/>
</dbReference>
<evidence type="ECO:0000313" key="3">
    <source>
        <dbReference type="Proteomes" id="UP000298246"/>
    </source>
</evidence>
<dbReference type="InterPro" id="IPR034505">
    <property type="entry name" value="Coproporphyrinogen-III_oxidase"/>
</dbReference>
<dbReference type="NCBIfam" id="NF006061">
    <property type="entry name" value="PRK08207.1-4"/>
    <property type="match status" value="1"/>
</dbReference>
<dbReference type="PROSITE" id="PS51918">
    <property type="entry name" value="RADICAL_SAM"/>
    <property type="match status" value="1"/>
</dbReference>
<dbReference type="GO" id="GO:0006779">
    <property type="term" value="P:porphyrin-containing compound biosynthetic process"/>
    <property type="evidence" value="ECO:0007669"/>
    <property type="project" value="TreeGrafter"/>
</dbReference>
<proteinExistence type="predicted"/>
<gene>
    <name evidence="2" type="ORF">B5M42_12630</name>
</gene>
<dbReference type="NCBIfam" id="TIGR03994">
    <property type="entry name" value="rSAM_HemZ"/>
    <property type="match status" value="1"/>
</dbReference>